<sequence>MASCLKVVGITVGVVALAGLIAGLVTWGVLASRDPVEDPPELRELDWWEHTVIYQIYPRSFMDSDGDGIGDLKGITSKLEHFVDAGIGAIWMSPIFTSPMVDFGYDISNFYDIHYEYGTMEDFENLLARAHELGIKVLLDYVPNHASDQADYFVLSRNRTEGYEDFFIWADPRPNPDDPANPQVPSNWISQFGGSAWEWDEVRQQYYLHQFAVEQVDFNFRSPAVRQEMLNIMDFWLEKGVDGFRLDALPFLMEANPVDHEGLYPHNPPSGNAFLEPHQLGYTTEIYTKDLLELYDVIYDWRDHVEEWMSGRDTTTKVLLGEGYTDIINTMLYYGNERDRIGCHFPFNFDFITSLSAESNARDFVYVILQWFTYMPQGKVPNWVFGNHDNNRMPTRFRDNMVDGLNSLNMILPGVAVTYQGEEIGMRDGYVSWEDTVDVNALNRGDNETYMLYSRDPARTPYHWNDSTNAGFSTAERTWLPIAEDYAEINLAVQKEATRSHFKVYQALTALRRTSKTLSHGEYALRALSANTLVLVRYLRTHDTIALLFNVSDGPDTVDLSAAPNLQGPLTVYTSSVESTRDVGDEIPLGEITLSAGEALVMSGPPA</sequence>
<keyword evidence="3" id="KW-1133">Transmembrane helix</keyword>
<dbReference type="Proteomes" id="UP000299102">
    <property type="component" value="Unassembled WGS sequence"/>
</dbReference>
<dbReference type="InterPro" id="IPR017853">
    <property type="entry name" value="GH"/>
</dbReference>
<dbReference type="OrthoDB" id="1740265at2759"/>
<dbReference type="Gene3D" id="3.20.20.80">
    <property type="entry name" value="Glycosidases"/>
    <property type="match status" value="1"/>
</dbReference>
<dbReference type="PANTHER" id="PTHR10357">
    <property type="entry name" value="ALPHA-AMYLASE FAMILY MEMBER"/>
    <property type="match status" value="1"/>
</dbReference>
<evidence type="ECO:0000256" key="1">
    <source>
        <dbReference type="ARBA" id="ARBA00001657"/>
    </source>
</evidence>
<dbReference type="GO" id="GO:0004558">
    <property type="term" value="F:alpha-1,4-glucosidase activity"/>
    <property type="evidence" value="ECO:0007669"/>
    <property type="project" value="UniProtKB-EC"/>
</dbReference>
<dbReference type="InterPro" id="IPR006047">
    <property type="entry name" value="GH13_cat_dom"/>
</dbReference>
<dbReference type="SMART" id="SM00642">
    <property type="entry name" value="Aamy"/>
    <property type="match status" value="1"/>
</dbReference>
<dbReference type="EMBL" id="BGZK01000618">
    <property type="protein sequence ID" value="GBP53202.1"/>
    <property type="molecule type" value="Genomic_DNA"/>
</dbReference>
<accession>A0A4C1WRL6</accession>
<gene>
    <name evidence="5" type="primary">Mal-B1</name>
    <name evidence="5" type="ORF">EVAR_8979_1</name>
</gene>
<evidence type="ECO:0000256" key="3">
    <source>
        <dbReference type="SAM" id="Phobius"/>
    </source>
</evidence>
<dbReference type="AlphaFoldDB" id="A0A4C1WRL6"/>
<evidence type="ECO:0000313" key="6">
    <source>
        <dbReference type="Proteomes" id="UP000299102"/>
    </source>
</evidence>
<name>A0A4C1WRL6_EUMVA</name>
<dbReference type="CDD" id="cd11328">
    <property type="entry name" value="AmyAc_maltase"/>
    <property type="match status" value="1"/>
</dbReference>
<reference evidence="5 6" key="1">
    <citation type="journal article" date="2019" name="Commun. Biol.">
        <title>The bagworm genome reveals a unique fibroin gene that provides high tensile strength.</title>
        <authorList>
            <person name="Kono N."/>
            <person name="Nakamura H."/>
            <person name="Ohtoshi R."/>
            <person name="Tomita M."/>
            <person name="Numata K."/>
            <person name="Arakawa K."/>
        </authorList>
    </citation>
    <scope>NUCLEOTIDE SEQUENCE [LARGE SCALE GENOMIC DNA]</scope>
</reference>
<comment type="catalytic activity">
    <reaction evidence="1">
        <text>Hydrolysis of terminal, non-reducing (1-&gt;4)-linked alpha-D-glucose residues with release of alpha-D-glucose.</text>
        <dbReference type="EC" id="3.2.1.20"/>
    </reaction>
</comment>
<feature type="domain" description="Glycosyl hydrolase family 13 catalytic" evidence="4">
    <location>
        <begin position="55"/>
        <end position="459"/>
    </location>
</feature>
<dbReference type="EC" id="3.2.1.20" evidence="2"/>
<evidence type="ECO:0000259" key="4">
    <source>
        <dbReference type="SMART" id="SM00642"/>
    </source>
</evidence>
<keyword evidence="6" id="KW-1185">Reference proteome</keyword>
<keyword evidence="3" id="KW-0812">Transmembrane</keyword>
<protein>
    <recommendedName>
        <fullName evidence="2">alpha-glucosidase</fullName>
        <ecNumber evidence="2">3.2.1.20</ecNumber>
    </recommendedName>
</protein>
<dbReference type="SUPFAM" id="SSF51445">
    <property type="entry name" value="(Trans)glycosidases"/>
    <property type="match status" value="1"/>
</dbReference>
<evidence type="ECO:0000256" key="2">
    <source>
        <dbReference type="ARBA" id="ARBA00012741"/>
    </source>
</evidence>
<organism evidence="5 6">
    <name type="scientific">Eumeta variegata</name>
    <name type="common">Bagworm moth</name>
    <name type="synonym">Eumeta japonica</name>
    <dbReference type="NCBI Taxonomy" id="151549"/>
    <lineage>
        <taxon>Eukaryota</taxon>
        <taxon>Metazoa</taxon>
        <taxon>Ecdysozoa</taxon>
        <taxon>Arthropoda</taxon>
        <taxon>Hexapoda</taxon>
        <taxon>Insecta</taxon>
        <taxon>Pterygota</taxon>
        <taxon>Neoptera</taxon>
        <taxon>Endopterygota</taxon>
        <taxon>Lepidoptera</taxon>
        <taxon>Glossata</taxon>
        <taxon>Ditrysia</taxon>
        <taxon>Tineoidea</taxon>
        <taxon>Psychidae</taxon>
        <taxon>Oiketicinae</taxon>
        <taxon>Eumeta</taxon>
    </lineage>
</organism>
<dbReference type="Pfam" id="PF00128">
    <property type="entry name" value="Alpha-amylase"/>
    <property type="match status" value="1"/>
</dbReference>
<dbReference type="PANTHER" id="PTHR10357:SF179">
    <property type="entry name" value="NEUTRAL AND BASIC AMINO ACID TRANSPORT PROTEIN RBAT"/>
    <property type="match status" value="1"/>
</dbReference>
<dbReference type="InterPro" id="IPR045857">
    <property type="entry name" value="O16G_dom_2"/>
</dbReference>
<keyword evidence="3" id="KW-0472">Membrane</keyword>
<proteinExistence type="predicted"/>
<comment type="caution">
    <text evidence="5">The sequence shown here is derived from an EMBL/GenBank/DDBJ whole genome shotgun (WGS) entry which is preliminary data.</text>
</comment>
<dbReference type="GO" id="GO:0005975">
    <property type="term" value="P:carbohydrate metabolic process"/>
    <property type="evidence" value="ECO:0007669"/>
    <property type="project" value="InterPro"/>
</dbReference>
<dbReference type="Gene3D" id="3.90.400.10">
    <property type="entry name" value="Oligo-1,6-glucosidase, Domain 2"/>
    <property type="match status" value="1"/>
</dbReference>
<evidence type="ECO:0000313" key="5">
    <source>
        <dbReference type="EMBL" id="GBP53202.1"/>
    </source>
</evidence>
<feature type="transmembrane region" description="Helical" evidence="3">
    <location>
        <begin position="7"/>
        <end position="30"/>
    </location>
</feature>
<dbReference type="STRING" id="151549.A0A4C1WRL6"/>